<dbReference type="PANTHER" id="PTHR11575">
    <property type="entry name" value="5'-NUCLEOTIDASE-RELATED"/>
    <property type="match status" value="1"/>
</dbReference>
<dbReference type="InterPro" id="IPR006146">
    <property type="entry name" value="5'-Nucleotdase_CS"/>
</dbReference>
<dbReference type="InterPro" id="IPR004843">
    <property type="entry name" value="Calcineurin-like_PHP"/>
</dbReference>
<evidence type="ECO:0000256" key="6">
    <source>
        <dbReference type="RuleBase" id="RU362119"/>
    </source>
</evidence>
<evidence type="ECO:0000259" key="8">
    <source>
        <dbReference type="Pfam" id="PF02872"/>
    </source>
</evidence>
<dbReference type="Gene3D" id="3.90.780.10">
    <property type="entry name" value="5'-Nucleotidase, C-terminal domain"/>
    <property type="match status" value="1"/>
</dbReference>
<feature type="signal peptide" evidence="6">
    <location>
        <begin position="1"/>
        <end position="19"/>
    </location>
</feature>
<dbReference type="SUPFAM" id="SSF56300">
    <property type="entry name" value="Metallo-dependent phosphatases"/>
    <property type="match status" value="1"/>
</dbReference>
<evidence type="ECO:0000313" key="10">
    <source>
        <dbReference type="Proteomes" id="UP001221757"/>
    </source>
</evidence>
<dbReference type="GO" id="GO:0016788">
    <property type="term" value="F:hydrolase activity, acting on ester bonds"/>
    <property type="evidence" value="ECO:0007669"/>
    <property type="project" value="InterPro"/>
</dbReference>
<dbReference type="Pfam" id="PF00149">
    <property type="entry name" value="Metallophos"/>
    <property type="match status" value="1"/>
</dbReference>
<feature type="domain" description="Calcineurin-like phosphoesterase" evidence="7">
    <location>
        <begin position="54"/>
        <end position="266"/>
    </location>
</feature>
<protein>
    <submittedName>
        <fullName evidence="9">5'-nucleotidase</fullName>
    </submittedName>
</protein>
<comment type="similarity">
    <text evidence="1 6">Belongs to the 5'-nucleotidase family.</text>
</comment>
<dbReference type="PROSITE" id="PS00786">
    <property type="entry name" value="5_NUCLEOTIDASE_2"/>
    <property type="match status" value="1"/>
</dbReference>
<sequence length="556" mass="59874">MKRWANFALSLAVATTVLADEGLEARLKDSTHPQAPSKPLQASVPGCPDNFNISIFHVNDIHAHLDEITTSGTDCTKPAGGCYGGYARIKAAVDAGRKTVNNSLFLNMGDEFQGTLFYSYYGGEVIADTLNQLSFDAMTLGNHEFDHGDAYLGQFLDNLTMPIVCANVNSADKSINSTVKPYHLFPQYKLAVIAVTTDTIPSISNSDDSTTFADPIKTVQYWADYVYEHEQVERVIAMTHVGYDVDLQMAQNTTGIHLIIGGHSHTLLGDMVGAAGPYPTIETNLNGEDVYVITAYRYGEYLGRIDVEFDPAGKIVSYAGQPIHLTNETVQDADLQAQIEAWRVPFDAFGNEVIGDTAVLLNHNGCKTAECNFGDLICDAMLAYRVNQSDVAGCFVNGGGIRVDLPAGNVTRGDVITAFPFGNAVTEVVLTGKELWDIFAGEAAGVSATNGNPVITFAQISQGMRMTYNPTTKTLINLEVGQGGEMSTVDFGASYRMVTSDYVAGGGDNIMPAKSDIVVLDTLDEVLTAYIQRVGSVDVELQGRVVLTNETTPVQS</sequence>
<dbReference type="EMBL" id="JARKIE010000005">
    <property type="protein sequence ID" value="KAJ7707474.1"/>
    <property type="molecule type" value="Genomic_DNA"/>
</dbReference>
<dbReference type="Pfam" id="PF02872">
    <property type="entry name" value="5_nucleotid_C"/>
    <property type="match status" value="1"/>
</dbReference>
<evidence type="ECO:0000259" key="7">
    <source>
        <dbReference type="Pfam" id="PF00149"/>
    </source>
</evidence>
<dbReference type="CDD" id="cd07409">
    <property type="entry name" value="MPP_CD73_N"/>
    <property type="match status" value="1"/>
</dbReference>
<reference evidence="9" key="1">
    <citation type="submission" date="2023-03" db="EMBL/GenBank/DDBJ databases">
        <title>Massive genome expansion in bonnet fungi (Mycena s.s.) driven by repeated elements and novel gene families across ecological guilds.</title>
        <authorList>
            <consortium name="Lawrence Berkeley National Laboratory"/>
            <person name="Harder C.B."/>
            <person name="Miyauchi S."/>
            <person name="Viragh M."/>
            <person name="Kuo A."/>
            <person name="Thoen E."/>
            <person name="Andreopoulos B."/>
            <person name="Lu D."/>
            <person name="Skrede I."/>
            <person name="Drula E."/>
            <person name="Henrissat B."/>
            <person name="Morin E."/>
            <person name="Kohler A."/>
            <person name="Barry K."/>
            <person name="LaButti K."/>
            <person name="Morin E."/>
            <person name="Salamov A."/>
            <person name="Lipzen A."/>
            <person name="Mereny Z."/>
            <person name="Hegedus B."/>
            <person name="Baldrian P."/>
            <person name="Stursova M."/>
            <person name="Weitz H."/>
            <person name="Taylor A."/>
            <person name="Grigoriev I.V."/>
            <person name="Nagy L.G."/>
            <person name="Martin F."/>
            <person name="Kauserud H."/>
        </authorList>
    </citation>
    <scope>NUCLEOTIDE SEQUENCE</scope>
    <source>
        <strain evidence="9">CBHHK067</strain>
    </source>
</reference>
<dbReference type="SUPFAM" id="SSF55816">
    <property type="entry name" value="5'-nucleotidase (syn. UDP-sugar hydrolase), C-terminal domain"/>
    <property type="match status" value="1"/>
</dbReference>
<accession>A0AAD7MA78</accession>
<evidence type="ECO:0000256" key="1">
    <source>
        <dbReference type="ARBA" id="ARBA00006654"/>
    </source>
</evidence>
<feature type="chain" id="PRO_5041782941" evidence="6">
    <location>
        <begin position="20"/>
        <end position="556"/>
    </location>
</feature>
<dbReference type="GO" id="GO:0000166">
    <property type="term" value="F:nucleotide binding"/>
    <property type="evidence" value="ECO:0007669"/>
    <property type="project" value="UniProtKB-KW"/>
</dbReference>
<keyword evidence="5 6" id="KW-0378">Hydrolase</keyword>
<organism evidence="9 10">
    <name type="scientific">Mycena rosella</name>
    <name type="common">Pink bonnet</name>
    <name type="synonym">Agaricus rosellus</name>
    <dbReference type="NCBI Taxonomy" id="1033263"/>
    <lineage>
        <taxon>Eukaryota</taxon>
        <taxon>Fungi</taxon>
        <taxon>Dikarya</taxon>
        <taxon>Basidiomycota</taxon>
        <taxon>Agaricomycotina</taxon>
        <taxon>Agaricomycetes</taxon>
        <taxon>Agaricomycetidae</taxon>
        <taxon>Agaricales</taxon>
        <taxon>Marasmiineae</taxon>
        <taxon>Mycenaceae</taxon>
        <taxon>Mycena</taxon>
    </lineage>
</organism>
<dbReference type="InterPro" id="IPR036907">
    <property type="entry name" value="5'-Nucleotdase_C_sf"/>
</dbReference>
<keyword evidence="4 6" id="KW-0547">Nucleotide-binding</keyword>
<dbReference type="PRINTS" id="PR01607">
    <property type="entry name" value="APYRASEFAMLY"/>
</dbReference>
<dbReference type="Proteomes" id="UP001221757">
    <property type="component" value="Unassembled WGS sequence"/>
</dbReference>
<evidence type="ECO:0000256" key="5">
    <source>
        <dbReference type="ARBA" id="ARBA00022801"/>
    </source>
</evidence>
<dbReference type="GO" id="GO:0046872">
    <property type="term" value="F:metal ion binding"/>
    <property type="evidence" value="ECO:0007669"/>
    <property type="project" value="UniProtKB-KW"/>
</dbReference>
<dbReference type="InterPro" id="IPR006179">
    <property type="entry name" value="5_nucleotidase/apyrase"/>
</dbReference>
<evidence type="ECO:0000313" key="9">
    <source>
        <dbReference type="EMBL" id="KAJ7707474.1"/>
    </source>
</evidence>
<dbReference type="PANTHER" id="PTHR11575:SF24">
    <property type="entry name" value="5'-NUCLEOTIDASE"/>
    <property type="match status" value="1"/>
</dbReference>
<evidence type="ECO:0000256" key="3">
    <source>
        <dbReference type="ARBA" id="ARBA00022729"/>
    </source>
</evidence>
<dbReference type="GO" id="GO:0009166">
    <property type="term" value="P:nucleotide catabolic process"/>
    <property type="evidence" value="ECO:0007669"/>
    <property type="project" value="InterPro"/>
</dbReference>
<dbReference type="InterPro" id="IPR029052">
    <property type="entry name" value="Metallo-depent_PP-like"/>
</dbReference>
<keyword evidence="10" id="KW-1185">Reference proteome</keyword>
<keyword evidence="2" id="KW-0479">Metal-binding</keyword>
<dbReference type="Gene3D" id="3.60.21.10">
    <property type="match status" value="1"/>
</dbReference>
<gene>
    <name evidence="9" type="ORF">B0H17DRAFT_1032809</name>
</gene>
<dbReference type="InterPro" id="IPR008334">
    <property type="entry name" value="5'-Nucleotdase_C"/>
</dbReference>
<name>A0AAD7MA78_MYCRO</name>
<proteinExistence type="inferred from homology"/>
<dbReference type="AlphaFoldDB" id="A0AAD7MA78"/>
<keyword evidence="3 6" id="KW-0732">Signal</keyword>
<evidence type="ECO:0000256" key="4">
    <source>
        <dbReference type="ARBA" id="ARBA00022741"/>
    </source>
</evidence>
<comment type="caution">
    <text evidence="9">The sequence shown here is derived from an EMBL/GenBank/DDBJ whole genome shotgun (WGS) entry which is preliminary data.</text>
</comment>
<feature type="domain" description="5'-Nucleotidase C-terminal" evidence="8">
    <location>
        <begin position="353"/>
        <end position="510"/>
    </location>
</feature>
<evidence type="ECO:0000256" key="2">
    <source>
        <dbReference type="ARBA" id="ARBA00022723"/>
    </source>
</evidence>
<dbReference type="FunFam" id="3.60.21.10:FF:000020">
    <property type="entry name" value="NT5E isoform 4"/>
    <property type="match status" value="1"/>
</dbReference>